<accession>A0A4C1WTS2</accession>
<keyword evidence="2" id="KW-1185">Reference proteome</keyword>
<sequence length="136" mass="14572">MIAPKVAEIVSLSSIFLTICLNNMERMTKQIPTQFTLHGLDVAANCLPHYNVEITSAAGCLSRQSPGRLWDGPRQALIYFITFDLVPGQVNGCRSRPSPAARARAGVGGTRVPAVSLGSTYVDEDLGAIMKSRPNG</sequence>
<evidence type="ECO:0000313" key="1">
    <source>
        <dbReference type="EMBL" id="GBP54691.1"/>
    </source>
</evidence>
<gene>
    <name evidence="1" type="ORF">EVAR_47194_1</name>
</gene>
<proteinExistence type="predicted"/>
<comment type="caution">
    <text evidence="1">The sequence shown here is derived from an EMBL/GenBank/DDBJ whole genome shotgun (WGS) entry which is preliminary data.</text>
</comment>
<name>A0A4C1WTS2_EUMVA</name>
<protein>
    <submittedName>
        <fullName evidence="1">Uncharacterized protein</fullName>
    </submittedName>
</protein>
<dbReference type="Proteomes" id="UP000299102">
    <property type="component" value="Unassembled WGS sequence"/>
</dbReference>
<organism evidence="1 2">
    <name type="scientific">Eumeta variegata</name>
    <name type="common">Bagworm moth</name>
    <name type="synonym">Eumeta japonica</name>
    <dbReference type="NCBI Taxonomy" id="151549"/>
    <lineage>
        <taxon>Eukaryota</taxon>
        <taxon>Metazoa</taxon>
        <taxon>Ecdysozoa</taxon>
        <taxon>Arthropoda</taxon>
        <taxon>Hexapoda</taxon>
        <taxon>Insecta</taxon>
        <taxon>Pterygota</taxon>
        <taxon>Neoptera</taxon>
        <taxon>Endopterygota</taxon>
        <taxon>Lepidoptera</taxon>
        <taxon>Glossata</taxon>
        <taxon>Ditrysia</taxon>
        <taxon>Tineoidea</taxon>
        <taxon>Psychidae</taxon>
        <taxon>Oiketicinae</taxon>
        <taxon>Eumeta</taxon>
    </lineage>
</organism>
<reference evidence="1 2" key="1">
    <citation type="journal article" date="2019" name="Commun. Biol.">
        <title>The bagworm genome reveals a unique fibroin gene that provides high tensile strength.</title>
        <authorList>
            <person name="Kono N."/>
            <person name="Nakamura H."/>
            <person name="Ohtoshi R."/>
            <person name="Tomita M."/>
            <person name="Numata K."/>
            <person name="Arakawa K."/>
        </authorList>
    </citation>
    <scope>NUCLEOTIDE SEQUENCE [LARGE SCALE GENOMIC DNA]</scope>
</reference>
<dbReference type="EMBL" id="BGZK01000652">
    <property type="protein sequence ID" value="GBP54691.1"/>
    <property type="molecule type" value="Genomic_DNA"/>
</dbReference>
<evidence type="ECO:0000313" key="2">
    <source>
        <dbReference type="Proteomes" id="UP000299102"/>
    </source>
</evidence>
<dbReference type="AlphaFoldDB" id="A0A4C1WTS2"/>